<dbReference type="InterPro" id="IPR001849">
    <property type="entry name" value="PH_domain"/>
</dbReference>
<dbReference type="EMBL" id="BRYA01000606">
    <property type="protein sequence ID" value="GMI25311.1"/>
    <property type="molecule type" value="Genomic_DNA"/>
</dbReference>
<protein>
    <recommendedName>
        <fullName evidence="2">PH domain-containing protein</fullName>
    </recommendedName>
</protein>
<evidence type="ECO:0000313" key="4">
    <source>
        <dbReference type="Proteomes" id="UP001165065"/>
    </source>
</evidence>
<name>A0A9W7FZY6_9STRA</name>
<feature type="region of interest" description="Disordered" evidence="1">
    <location>
        <begin position="193"/>
        <end position="229"/>
    </location>
</feature>
<dbReference type="PROSITE" id="PS50003">
    <property type="entry name" value="PH_DOMAIN"/>
    <property type="match status" value="1"/>
</dbReference>
<feature type="region of interest" description="Disordered" evidence="1">
    <location>
        <begin position="306"/>
        <end position="338"/>
    </location>
</feature>
<feature type="compositionally biased region" description="Basic and acidic residues" evidence="1">
    <location>
        <begin position="325"/>
        <end position="338"/>
    </location>
</feature>
<keyword evidence="4" id="KW-1185">Reference proteome</keyword>
<dbReference type="OrthoDB" id="185175at2759"/>
<feature type="compositionally biased region" description="Acidic residues" evidence="1">
    <location>
        <begin position="311"/>
        <end position="324"/>
    </location>
</feature>
<evidence type="ECO:0000256" key="1">
    <source>
        <dbReference type="SAM" id="MobiDB-lite"/>
    </source>
</evidence>
<dbReference type="Pfam" id="PF00169">
    <property type="entry name" value="PH"/>
    <property type="match status" value="1"/>
</dbReference>
<dbReference type="AlphaFoldDB" id="A0A9W7FZY6"/>
<accession>A0A9W7FZY6</accession>
<proteinExistence type="predicted"/>
<evidence type="ECO:0000259" key="2">
    <source>
        <dbReference type="PROSITE" id="PS50003"/>
    </source>
</evidence>
<reference evidence="4" key="1">
    <citation type="journal article" date="2023" name="Commun. Biol.">
        <title>Genome analysis of Parmales, the sister group of diatoms, reveals the evolutionary specialization of diatoms from phago-mixotrophs to photoautotrophs.</title>
        <authorList>
            <person name="Ban H."/>
            <person name="Sato S."/>
            <person name="Yoshikawa S."/>
            <person name="Yamada K."/>
            <person name="Nakamura Y."/>
            <person name="Ichinomiya M."/>
            <person name="Sato N."/>
            <person name="Blanc-Mathieu R."/>
            <person name="Endo H."/>
            <person name="Kuwata A."/>
            <person name="Ogata H."/>
        </authorList>
    </citation>
    <scope>NUCLEOTIDE SEQUENCE [LARGE SCALE GENOMIC DNA]</scope>
</reference>
<evidence type="ECO:0000313" key="3">
    <source>
        <dbReference type="EMBL" id="GMI25311.1"/>
    </source>
</evidence>
<comment type="caution">
    <text evidence="3">The sequence shown here is derived from an EMBL/GenBank/DDBJ whole genome shotgun (WGS) entry which is preliminary data.</text>
</comment>
<feature type="domain" description="PH" evidence="2">
    <location>
        <begin position="41"/>
        <end position="156"/>
    </location>
</feature>
<dbReference type="SMART" id="SM00233">
    <property type="entry name" value="PH"/>
    <property type="match status" value="1"/>
</dbReference>
<dbReference type="Gene3D" id="2.30.29.30">
    <property type="entry name" value="Pleckstrin-homology domain (PH domain)/Phosphotyrosine-binding domain (PTB)"/>
    <property type="match status" value="1"/>
</dbReference>
<gene>
    <name evidence="3" type="ORF">TrCOL_g11911</name>
</gene>
<dbReference type="SUPFAM" id="SSF50729">
    <property type="entry name" value="PH domain-like"/>
    <property type="match status" value="1"/>
</dbReference>
<dbReference type="InterPro" id="IPR011993">
    <property type="entry name" value="PH-like_dom_sf"/>
</dbReference>
<organism evidence="3 4">
    <name type="scientific">Triparma columacea</name>
    <dbReference type="NCBI Taxonomy" id="722753"/>
    <lineage>
        <taxon>Eukaryota</taxon>
        <taxon>Sar</taxon>
        <taxon>Stramenopiles</taxon>
        <taxon>Ochrophyta</taxon>
        <taxon>Bolidophyceae</taxon>
        <taxon>Parmales</taxon>
        <taxon>Triparmaceae</taxon>
        <taxon>Triparma</taxon>
    </lineage>
</organism>
<dbReference type="Proteomes" id="UP001165065">
    <property type="component" value="Unassembled WGS sequence"/>
</dbReference>
<sequence>MSIDGSQYHSNSDSDAESSHVSILSSIRTRNNTDFDSSSCLVVCSGYLTKKARGRHPMGQMFGNTRLRWFELCVDSEGLEGTGQYCLFYYTDKGGKLKGAIQLSALDTIILSDSNPCLLSLQLEKDNETSKGLLHLLAEDEDCCDRWVEVLQAAILTLNRLTTVVEGDDEDRITSGIIKGSSSMGLDEVIGGGKSSKTSADAVKWSKPRPGLKRQSSQDKDMTVVGSQTGVNTDSTMQVRKRDIVKGWLTGHNDGGVGGAGGGEGMLGGGGIVGDDDLGIFSWGKISGNKGNASWGKALMWCSQKEMEMGSSEDEEEVDEEEGEGEKAMRRGVDAVSF</sequence>